<dbReference type="InterPro" id="IPR036880">
    <property type="entry name" value="Kunitz_BPTI_sf"/>
</dbReference>
<dbReference type="Gene3D" id="4.10.75.10">
    <property type="entry name" value="Elafin-like"/>
    <property type="match status" value="3"/>
</dbReference>
<evidence type="ECO:0000313" key="5">
    <source>
        <dbReference type="Proteomes" id="UP000010552"/>
    </source>
</evidence>
<reference evidence="5" key="1">
    <citation type="journal article" date="2013" name="Science">
        <title>Comparative analysis of bat genomes provides insight into the evolution of flight and immunity.</title>
        <authorList>
            <person name="Zhang G."/>
            <person name="Cowled C."/>
            <person name="Shi Z."/>
            <person name="Huang Z."/>
            <person name="Bishop-Lilly K.A."/>
            <person name="Fang X."/>
            <person name="Wynne J.W."/>
            <person name="Xiong Z."/>
            <person name="Baker M.L."/>
            <person name="Zhao W."/>
            <person name="Tachedjian M."/>
            <person name="Zhu Y."/>
            <person name="Zhou P."/>
            <person name="Jiang X."/>
            <person name="Ng J."/>
            <person name="Yang L."/>
            <person name="Wu L."/>
            <person name="Xiao J."/>
            <person name="Feng Y."/>
            <person name="Chen Y."/>
            <person name="Sun X."/>
            <person name="Zhang Y."/>
            <person name="Marsh G.A."/>
            <person name="Crameri G."/>
            <person name="Broder C.C."/>
            <person name="Frey K.G."/>
            <person name="Wang L.F."/>
            <person name="Wang J."/>
        </authorList>
    </citation>
    <scope>NUCLEOTIDE SEQUENCE [LARGE SCALE GENOMIC DNA]</scope>
</reference>
<dbReference type="SUPFAM" id="SSF57256">
    <property type="entry name" value="Elafin-like"/>
    <property type="match status" value="3"/>
</dbReference>
<dbReference type="InterPro" id="IPR036645">
    <property type="entry name" value="Elafin-like_sf"/>
</dbReference>
<dbReference type="GO" id="GO:0005576">
    <property type="term" value="C:extracellular region"/>
    <property type="evidence" value="ECO:0007669"/>
    <property type="project" value="InterPro"/>
</dbReference>
<dbReference type="PROSITE" id="PS00280">
    <property type="entry name" value="BPTI_KUNITZ_1"/>
    <property type="match status" value="1"/>
</dbReference>
<proteinExistence type="predicted"/>
<evidence type="ECO:0000259" key="2">
    <source>
        <dbReference type="PROSITE" id="PS50279"/>
    </source>
</evidence>
<dbReference type="SMART" id="SM00131">
    <property type="entry name" value="KU"/>
    <property type="match status" value="1"/>
</dbReference>
<sequence>MGSRVWADMSLAIAVSSKVWHRLRWRAGVKGRGQGRESFPIHLGRGRRPETLKGCEFSHVFVAEKPGKCLKERISCNGSVPDLCSVDSDCGGFLKCCSFACGKKCMDPYKEPCMQPLNPGDCNDSSVRWYFDIQEYLCKPFKYTGCLGNSNNFFNRKECVEACFFTVKEGRCPYFPFNNHMDCSDPCKSDNDCPGAEKCCGSMCGFVCAMPWTAKTGFCPRMPSVCPKINKPECLKDEDCPLMEKCCSRCGLRCLEPES</sequence>
<dbReference type="CDD" id="cd00109">
    <property type="entry name" value="Kunitz-type"/>
    <property type="match status" value="1"/>
</dbReference>
<dbReference type="PROSITE" id="PS51390">
    <property type="entry name" value="WAP"/>
    <property type="match status" value="3"/>
</dbReference>
<dbReference type="GO" id="GO:0004867">
    <property type="term" value="F:serine-type endopeptidase inhibitor activity"/>
    <property type="evidence" value="ECO:0007669"/>
    <property type="project" value="InterPro"/>
</dbReference>
<evidence type="ECO:0000256" key="1">
    <source>
        <dbReference type="ARBA" id="ARBA00023157"/>
    </source>
</evidence>
<protein>
    <submittedName>
        <fullName evidence="4">WAP four-disulfide core domain protein 8</fullName>
    </submittedName>
</protein>
<dbReference type="InterPro" id="IPR020901">
    <property type="entry name" value="Prtase_inh_Kunz-CS"/>
</dbReference>
<name>L5K0F8_PTEAL</name>
<feature type="domain" description="BPTI/Kunitz inhibitor" evidence="2">
    <location>
        <begin position="113"/>
        <end position="163"/>
    </location>
</feature>
<dbReference type="InterPro" id="IPR002223">
    <property type="entry name" value="Kunitz_BPTI"/>
</dbReference>
<keyword evidence="5" id="KW-1185">Reference proteome</keyword>
<dbReference type="PANTHER" id="PTHR47769:SF1">
    <property type="entry name" value="WAP FOUR-DISULFIDE CORE DOMAIN PROTEIN 8"/>
    <property type="match status" value="1"/>
</dbReference>
<dbReference type="EMBL" id="KB031072">
    <property type="protein sequence ID" value="ELK04241.1"/>
    <property type="molecule type" value="Genomic_DNA"/>
</dbReference>
<dbReference type="SMART" id="SM00217">
    <property type="entry name" value="WAP"/>
    <property type="match status" value="3"/>
</dbReference>
<dbReference type="AlphaFoldDB" id="L5K0F8"/>
<dbReference type="PRINTS" id="PR00003">
    <property type="entry name" value="4DISULPHCORE"/>
</dbReference>
<keyword evidence="1" id="KW-1015">Disulfide bond</keyword>
<dbReference type="Pfam" id="PF00014">
    <property type="entry name" value="Kunitz_BPTI"/>
    <property type="match status" value="1"/>
</dbReference>
<feature type="domain" description="WAP" evidence="3">
    <location>
        <begin position="165"/>
        <end position="212"/>
    </location>
</feature>
<dbReference type="PROSITE" id="PS50279">
    <property type="entry name" value="BPTI_KUNITZ_2"/>
    <property type="match status" value="1"/>
</dbReference>
<dbReference type="InParanoid" id="L5K0F8"/>
<dbReference type="Pfam" id="PF00095">
    <property type="entry name" value="WAP"/>
    <property type="match status" value="3"/>
</dbReference>
<dbReference type="Proteomes" id="UP000010552">
    <property type="component" value="Unassembled WGS sequence"/>
</dbReference>
<dbReference type="SUPFAM" id="SSF57362">
    <property type="entry name" value="BPTI-like"/>
    <property type="match status" value="1"/>
</dbReference>
<feature type="domain" description="WAP" evidence="3">
    <location>
        <begin position="213"/>
        <end position="258"/>
    </location>
</feature>
<evidence type="ECO:0000259" key="3">
    <source>
        <dbReference type="PROSITE" id="PS51390"/>
    </source>
</evidence>
<organism evidence="4 5">
    <name type="scientific">Pteropus alecto</name>
    <name type="common">Black flying fox</name>
    <dbReference type="NCBI Taxonomy" id="9402"/>
    <lineage>
        <taxon>Eukaryota</taxon>
        <taxon>Metazoa</taxon>
        <taxon>Chordata</taxon>
        <taxon>Craniata</taxon>
        <taxon>Vertebrata</taxon>
        <taxon>Euteleostomi</taxon>
        <taxon>Mammalia</taxon>
        <taxon>Eutheria</taxon>
        <taxon>Laurasiatheria</taxon>
        <taxon>Chiroptera</taxon>
        <taxon>Yinpterochiroptera</taxon>
        <taxon>Pteropodoidea</taxon>
        <taxon>Pteropodidae</taxon>
        <taxon>Pteropodinae</taxon>
        <taxon>Pteropus</taxon>
    </lineage>
</organism>
<dbReference type="STRING" id="9402.L5K0F8"/>
<dbReference type="InterPro" id="IPR008197">
    <property type="entry name" value="WAP_dom"/>
</dbReference>
<dbReference type="CDD" id="cd00199">
    <property type="entry name" value="WAP"/>
    <property type="match status" value="1"/>
</dbReference>
<dbReference type="PANTHER" id="PTHR47769">
    <property type="entry name" value="WAP FOUR-DISULFIDE CORE DOMAIN PROTEIN 8"/>
    <property type="match status" value="1"/>
</dbReference>
<gene>
    <name evidence="4" type="ORF">PAL_GLEAN10024398</name>
</gene>
<dbReference type="FunCoup" id="L5K0F8">
    <property type="interactions" value="48"/>
</dbReference>
<feature type="domain" description="WAP" evidence="3">
    <location>
        <begin position="62"/>
        <end position="109"/>
    </location>
</feature>
<accession>L5K0F8</accession>
<dbReference type="eggNOG" id="KOG4295">
    <property type="taxonomic scope" value="Eukaryota"/>
</dbReference>
<evidence type="ECO:0000313" key="4">
    <source>
        <dbReference type="EMBL" id="ELK04241.1"/>
    </source>
</evidence>
<dbReference type="Gene3D" id="4.10.410.10">
    <property type="entry name" value="Pancreatic trypsin inhibitor Kunitz domain"/>
    <property type="match status" value="1"/>
</dbReference>
<dbReference type="PRINTS" id="PR00759">
    <property type="entry name" value="BASICPTASE"/>
</dbReference>